<dbReference type="EMBL" id="NAJL01000079">
    <property type="protein sequence ID" value="TKA22278.1"/>
    <property type="molecule type" value="Genomic_DNA"/>
</dbReference>
<proteinExistence type="predicted"/>
<gene>
    <name evidence="1" type="ORF">B0A50_08240</name>
</gene>
<accession>A0A4U0TK71</accession>
<name>A0A4U0TK71_9PEZI</name>
<keyword evidence="2" id="KW-1185">Reference proteome</keyword>
<evidence type="ECO:0000313" key="1">
    <source>
        <dbReference type="EMBL" id="TKA22278.1"/>
    </source>
</evidence>
<reference evidence="1 2" key="1">
    <citation type="submission" date="2017-03" db="EMBL/GenBank/DDBJ databases">
        <title>Genomes of endolithic fungi from Antarctica.</title>
        <authorList>
            <person name="Coleine C."/>
            <person name="Masonjones S."/>
            <person name="Stajich J.E."/>
        </authorList>
    </citation>
    <scope>NUCLEOTIDE SEQUENCE [LARGE SCALE GENOMIC DNA]</scope>
    <source>
        <strain evidence="1 2">CCFEE 6315</strain>
    </source>
</reference>
<sequence>MSAVLKATSIFGGLAVTGAAANFAYKSPEQSFSQPALAAAEHSADVISAGVRPKLPSNYFQISVGDYKWSNARSV</sequence>
<dbReference type="OrthoDB" id="3906425at2759"/>
<dbReference type="AlphaFoldDB" id="A0A4U0TK71"/>
<organism evidence="1 2">
    <name type="scientific">Salinomyces thailandicus</name>
    <dbReference type="NCBI Taxonomy" id="706561"/>
    <lineage>
        <taxon>Eukaryota</taxon>
        <taxon>Fungi</taxon>
        <taxon>Dikarya</taxon>
        <taxon>Ascomycota</taxon>
        <taxon>Pezizomycotina</taxon>
        <taxon>Dothideomycetes</taxon>
        <taxon>Dothideomycetidae</taxon>
        <taxon>Mycosphaerellales</taxon>
        <taxon>Teratosphaeriaceae</taxon>
        <taxon>Salinomyces</taxon>
    </lineage>
</organism>
<protein>
    <submittedName>
        <fullName evidence="1">Uncharacterized protein</fullName>
    </submittedName>
</protein>
<comment type="caution">
    <text evidence="1">The sequence shown here is derived from an EMBL/GenBank/DDBJ whole genome shotgun (WGS) entry which is preliminary data.</text>
</comment>
<evidence type="ECO:0000313" key="2">
    <source>
        <dbReference type="Proteomes" id="UP000308549"/>
    </source>
</evidence>
<dbReference type="Proteomes" id="UP000308549">
    <property type="component" value="Unassembled WGS sequence"/>
</dbReference>